<feature type="binding site" evidence="3">
    <location>
        <position position="21"/>
    </location>
    <ligand>
        <name>Ca(2+)</name>
        <dbReference type="ChEBI" id="CHEBI:29108"/>
    </ligand>
</feature>
<sequence>MAKNGIDSEPVYGPSEKLYFELEMGLLQQTSTLRRDLGNRQREEHGFGFGLLNDWSAIDHQLCEMRPLGPFHFKGFGMRVSNWSVSLKALGRLETMPYLAQDPSLFPLLA</sequence>
<dbReference type="PANTHER" id="PTHR43069">
    <property type="entry name" value="FUMARYLACETOACETASE"/>
    <property type="match status" value="1"/>
</dbReference>
<dbReference type="EC" id="3.7.1.2" evidence="4"/>
<dbReference type="PANTHER" id="PTHR43069:SF2">
    <property type="entry name" value="FUMARYLACETOACETASE"/>
    <property type="match status" value="1"/>
</dbReference>
<dbReference type="Pfam" id="PF01557">
    <property type="entry name" value="FAA_hydrolase"/>
    <property type="match status" value="1"/>
</dbReference>
<dbReference type="Proteomes" id="UP000799539">
    <property type="component" value="Unassembled WGS sequence"/>
</dbReference>
<dbReference type="InterPro" id="IPR005959">
    <property type="entry name" value="Fumarylacetoacetase"/>
</dbReference>
<gene>
    <name evidence="6" type="ORF">CERZMDRAFT_99054</name>
</gene>
<accession>A0A6A6FBV5</accession>
<comment type="catalytic activity">
    <reaction evidence="4">
        <text>4-fumarylacetoacetate + H2O = acetoacetate + fumarate + H(+)</text>
        <dbReference type="Rhea" id="RHEA:10244"/>
        <dbReference type="ChEBI" id="CHEBI:13705"/>
        <dbReference type="ChEBI" id="CHEBI:15377"/>
        <dbReference type="ChEBI" id="CHEBI:15378"/>
        <dbReference type="ChEBI" id="CHEBI:18034"/>
        <dbReference type="ChEBI" id="CHEBI:29806"/>
        <dbReference type="EC" id="3.7.1.2"/>
    </reaction>
</comment>
<dbReference type="AlphaFoldDB" id="A0A6A6FBV5"/>
<feature type="binding site" evidence="3">
    <location>
        <position position="54"/>
    </location>
    <ligand>
        <name>Ca(2+)</name>
        <dbReference type="ChEBI" id="CHEBI:29108"/>
    </ligand>
</feature>
<dbReference type="Gene3D" id="3.90.850.10">
    <property type="entry name" value="Fumarylacetoacetase-like, C-terminal domain"/>
    <property type="match status" value="1"/>
</dbReference>
<evidence type="ECO:0000256" key="4">
    <source>
        <dbReference type="RuleBase" id="RU366008"/>
    </source>
</evidence>
<evidence type="ECO:0000256" key="1">
    <source>
        <dbReference type="ARBA" id="ARBA00010211"/>
    </source>
</evidence>
<keyword evidence="4" id="KW-0585">Phenylalanine catabolism</keyword>
<dbReference type="SUPFAM" id="SSF56529">
    <property type="entry name" value="FAH"/>
    <property type="match status" value="1"/>
</dbReference>
<feature type="domain" description="Fumarylacetoacetase-like C-terminal" evidence="5">
    <location>
        <begin position="13"/>
        <end position="93"/>
    </location>
</feature>
<keyword evidence="4" id="KW-0828">Tyrosine catabolism</keyword>
<comment type="pathway">
    <text evidence="4">Amino-acid degradation; L-phenylalanine degradation; acetoacetate and fumarate from L-phenylalanine: step 6/6.</text>
</comment>
<evidence type="ECO:0000313" key="6">
    <source>
        <dbReference type="EMBL" id="KAF2210886.1"/>
    </source>
</evidence>
<keyword evidence="3 4" id="KW-0479">Metal-binding</keyword>
<dbReference type="InterPro" id="IPR036663">
    <property type="entry name" value="Fumarylacetoacetase_C_sf"/>
</dbReference>
<keyword evidence="7" id="KW-1185">Reference proteome</keyword>
<dbReference type="GO" id="GO:1902000">
    <property type="term" value="P:homogentisate catabolic process"/>
    <property type="evidence" value="ECO:0007669"/>
    <property type="project" value="TreeGrafter"/>
</dbReference>
<feature type="binding site" evidence="3">
    <location>
        <position position="54"/>
    </location>
    <ligand>
        <name>Mg(2+)</name>
        <dbReference type="ChEBI" id="CHEBI:18420"/>
    </ligand>
</feature>
<dbReference type="GO" id="GO:0004334">
    <property type="term" value="F:fumarylacetoacetase activity"/>
    <property type="evidence" value="ECO:0007669"/>
    <property type="project" value="UniProtKB-UniRule"/>
</dbReference>
<feature type="binding site" evidence="3">
    <location>
        <position position="23"/>
    </location>
    <ligand>
        <name>Ca(2+)</name>
        <dbReference type="ChEBI" id="CHEBI:29108"/>
    </ligand>
</feature>
<comment type="cofactor">
    <cofactor evidence="4">
        <name>Mg(2+)</name>
        <dbReference type="ChEBI" id="CHEBI:18420"/>
    </cofactor>
    <cofactor evidence="4">
        <name>Ca(2+)</name>
        <dbReference type="ChEBI" id="CHEBI:29108"/>
    </cofactor>
</comment>
<dbReference type="GO" id="GO:0006559">
    <property type="term" value="P:L-phenylalanine catabolic process"/>
    <property type="evidence" value="ECO:0007669"/>
    <property type="project" value="UniProtKB-UniRule"/>
</dbReference>
<protein>
    <recommendedName>
        <fullName evidence="4">Fumarylacetoacetase</fullName>
        <ecNumber evidence="4">3.7.1.2</ecNumber>
    </recommendedName>
    <alternativeName>
        <fullName evidence="4">Fumarylacetoacetate hydrolase</fullName>
    </alternativeName>
</protein>
<keyword evidence="3 4" id="KW-0460">Magnesium</keyword>
<feature type="binding site" evidence="3">
    <location>
        <position position="74"/>
    </location>
    <ligand>
        <name>Mg(2+)</name>
        <dbReference type="ChEBI" id="CHEBI:18420"/>
    </ligand>
</feature>
<comment type="similarity">
    <text evidence="1 4">Belongs to the FAH family.</text>
</comment>
<dbReference type="InterPro" id="IPR011234">
    <property type="entry name" value="Fumarylacetoacetase-like_C"/>
</dbReference>
<evidence type="ECO:0000256" key="2">
    <source>
        <dbReference type="PIRSR" id="PIRSR605959-2"/>
    </source>
</evidence>
<name>A0A6A6FBV5_9PEZI</name>
<evidence type="ECO:0000256" key="3">
    <source>
        <dbReference type="PIRSR" id="PIRSR605959-3"/>
    </source>
</evidence>
<keyword evidence="3 4" id="KW-0106">Calcium</keyword>
<reference evidence="6" key="1">
    <citation type="journal article" date="2020" name="Stud. Mycol.">
        <title>101 Dothideomycetes genomes: a test case for predicting lifestyles and emergence of pathogens.</title>
        <authorList>
            <person name="Haridas S."/>
            <person name="Albert R."/>
            <person name="Binder M."/>
            <person name="Bloem J."/>
            <person name="Labutti K."/>
            <person name="Salamov A."/>
            <person name="Andreopoulos B."/>
            <person name="Baker S."/>
            <person name="Barry K."/>
            <person name="Bills G."/>
            <person name="Bluhm B."/>
            <person name="Cannon C."/>
            <person name="Castanera R."/>
            <person name="Culley D."/>
            <person name="Daum C."/>
            <person name="Ezra D."/>
            <person name="Gonzalez J."/>
            <person name="Henrissat B."/>
            <person name="Kuo A."/>
            <person name="Liang C."/>
            <person name="Lipzen A."/>
            <person name="Lutzoni F."/>
            <person name="Magnuson J."/>
            <person name="Mondo S."/>
            <person name="Nolan M."/>
            <person name="Ohm R."/>
            <person name="Pangilinan J."/>
            <person name="Park H.-J."/>
            <person name="Ramirez L."/>
            <person name="Alfaro M."/>
            <person name="Sun H."/>
            <person name="Tritt A."/>
            <person name="Yoshinaga Y."/>
            <person name="Zwiers L.-H."/>
            <person name="Turgeon B."/>
            <person name="Goodwin S."/>
            <person name="Spatafora J."/>
            <person name="Crous P."/>
            <person name="Grigoriev I."/>
        </authorList>
    </citation>
    <scope>NUCLEOTIDE SEQUENCE</scope>
    <source>
        <strain evidence="6">SCOH1-5</strain>
    </source>
</reference>
<dbReference type="OrthoDB" id="9971669at2759"/>
<dbReference type="GO" id="GO:0006572">
    <property type="term" value="P:L-tyrosine catabolic process"/>
    <property type="evidence" value="ECO:0007669"/>
    <property type="project" value="UniProtKB-UniRule"/>
</dbReference>
<dbReference type="EMBL" id="ML992679">
    <property type="protein sequence ID" value="KAF2210886.1"/>
    <property type="molecule type" value="Genomic_DNA"/>
</dbReference>
<evidence type="ECO:0000259" key="5">
    <source>
        <dbReference type="Pfam" id="PF01557"/>
    </source>
</evidence>
<dbReference type="GO" id="GO:0046872">
    <property type="term" value="F:metal ion binding"/>
    <property type="evidence" value="ECO:0007669"/>
    <property type="project" value="UniProtKB-UniRule"/>
</dbReference>
<feature type="binding site" evidence="2">
    <location>
        <position position="61"/>
    </location>
    <ligand>
        <name>substrate</name>
    </ligand>
</feature>
<proteinExistence type="inferred from homology"/>
<keyword evidence="4" id="KW-0378">Hydrolase</keyword>
<organism evidence="6 7">
    <name type="scientific">Cercospora zeae-maydis SCOH1-5</name>
    <dbReference type="NCBI Taxonomy" id="717836"/>
    <lineage>
        <taxon>Eukaryota</taxon>
        <taxon>Fungi</taxon>
        <taxon>Dikarya</taxon>
        <taxon>Ascomycota</taxon>
        <taxon>Pezizomycotina</taxon>
        <taxon>Dothideomycetes</taxon>
        <taxon>Dothideomycetidae</taxon>
        <taxon>Mycosphaerellales</taxon>
        <taxon>Mycosphaerellaceae</taxon>
        <taxon>Cercospora</taxon>
    </lineage>
</organism>
<dbReference type="UniPathway" id="UPA00139">
    <property type="reaction ID" value="UER00341"/>
</dbReference>
<evidence type="ECO:0000313" key="7">
    <source>
        <dbReference type="Proteomes" id="UP000799539"/>
    </source>
</evidence>